<keyword evidence="2" id="KW-0560">Oxidoreductase</keyword>
<proteinExistence type="predicted"/>
<dbReference type="PANTHER" id="PTHR46865:SF2">
    <property type="entry name" value="MONOOXYGENASE"/>
    <property type="match status" value="1"/>
</dbReference>
<name>A0ABP9C5L3_9PSEU</name>
<protein>
    <submittedName>
        <fullName evidence="2">FAD-dependent monooxygenase</fullName>
    </submittedName>
</protein>
<organism evidence="2 3">
    <name type="scientific">Actinomycetospora chlora</name>
    <dbReference type="NCBI Taxonomy" id="663608"/>
    <lineage>
        <taxon>Bacteria</taxon>
        <taxon>Bacillati</taxon>
        <taxon>Actinomycetota</taxon>
        <taxon>Actinomycetes</taxon>
        <taxon>Pseudonocardiales</taxon>
        <taxon>Pseudonocardiaceae</taxon>
        <taxon>Actinomycetospora</taxon>
    </lineage>
</organism>
<evidence type="ECO:0000313" key="3">
    <source>
        <dbReference type="Proteomes" id="UP001500928"/>
    </source>
</evidence>
<sequence length="390" mass="41574">MTEVLVSGGGVAGATTAYWLRRHGFVPVVVEAAPAPRRGGQAVDVRGPALTVAERMGIADELRAARTDMRGMSVVDEDGTELMSTTDLTLTGGPVDGPDVEILRDDLVDVLGRATEDVEHLYGDRVVALDDTGERVRVELASGARRDVDLVVGADGQFSGVRRLAFGPDEDGDGAGRLYPLGQHIAVFTLPNTFGLDRWQVFLQRPDAMVGLYTARQNAEVRAVMGWADPPGRPVTYHHRDLAGQRRLVTEAFAGGGWCIPEILAGMAGADDFYLTPMTQIRMTSWSRGRVALVGDAAYCATAVSGQGTSLAMVGAYVLAGELDRAAGDHAAAFAAYEARMRSFVDANQQLALVNAERTRELTGAQEAVEGFDAHWVASAATAIDLPEYV</sequence>
<keyword evidence="2" id="KW-0503">Monooxygenase</keyword>
<evidence type="ECO:0000259" key="1">
    <source>
        <dbReference type="Pfam" id="PF01494"/>
    </source>
</evidence>
<comment type="caution">
    <text evidence="2">The sequence shown here is derived from an EMBL/GenBank/DDBJ whole genome shotgun (WGS) entry which is preliminary data.</text>
</comment>
<dbReference type="PRINTS" id="PR00420">
    <property type="entry name" value="RNGMNOXGNASE"/>
</dbReference>
<feature type="domain" description="FAD-binding" evidence="1">
    <location>
        <begin position="2"/>
        <end position="345"/>
    </location>
</feature>
<dbReference type="GO" id="GO:0004497">
    <property type="term" value="F:monooxygenase activity"/>
    <property type="evidence" value="ECO:0007669"/>
    <property type="project" value="UniProtKB-KW"/>
</dbReference>
<dbReference type="Gene3D" id="3.50.50.60">
    <property type="entry name" value="FAD/NAD(P)-binding domain"/>
    <property type="match status" value="1"/>
</dbReference>
<dbReference type="SUPFAM" id="SSF51905">
    <property type="entry name" value="FAD/NAD(P)-binding domain"/>
    <property type="match status" value="1"/>
</dbReference>
<accession>A0ABP9C5L3</accession>
<dbReference type="Proteomes" id="UP001500928">
    <property type="component" value="Unassembled WGS sequence"/>
</dbReference>
<dbReference type="Gene3D" id="3.30.9.10">
    <property type="entry name" value="D-Amino Acid Oxidase, subunit A, domain 2"/>
    <property type="match status" value="1"/>
</dbReference>
<dbReference type="RefSeq" id="WP_345421740.1">
    <property type="nucleotide sequence ID" value="NZ_BAABHO010000050.1"/>
</dbReference>
<reference evidence="3" key="1">
    <citation type="journal article" date="2019" name="Int. J. Syst. Evol. Microbiol.">
        <title>The Global Catalogue of Microorganisms (GCM) 10K type strain sequencing project: providing services to taxonomists for standard genome sequencing and annotation.</title>
        <authorList>
            <consortium name="The Broad Institute Genomics Platform"/>
            <consortium name="The Broad Institute Genome Sequencing Center for Infectious Disease"/>
            <person name="Wu L."/>
            <person name="Ma J."/>
        </authorList>
    </citation>
    <scope>NUCLEOTIDE SEQUENCE [LARGE SCALE GENOMIC DNA]</scope>
    <source>
        <strain evidence="3">JCM 17979</strain>
    </source>
</reference>
<gene>
    <name evidence="2" type="ORF">GCM10023200_48530</name>
</gene>
<dbReference type="InterPro" id="IPR036188">
    <property type="entry name" value="FAD/NAD-bd_sf"/>
</dbReference>
<dbReference type="EMBL" id="BAABHO010000050">
    <property type="protein sequence ID" value="GAA4805403.1"/>
    <property type="molecule type" value="Genomic_DNA"/>
</dbReference>
<dbReference type="PANTHER" id="PTHR46865">
    <property type="entry name" value="OXIDOREDUCTASE-RELATED"/>
    <property type="match status" value="1"/>
</dbReference>
<keyword evidence="3" id="KW-1185">Reference proteome</keyword>
<evidence type="ECO:0000313" key="2">
    <source>
        <dbReference type="EMBL" id="GAA4805403.1"/>
    </source>
</evidence>
<dbReference type="Pfam" id="PF01494">
    <property type="entry name" value="FAD_binding_3"/>
    <property type="match status" value="1"/>
</dbReference>
<dbReference type="InterPro" id="IPR051704">
    <property type="entry name" value="FAD_aromatic-hydroxylase"/>
</dbReference>
<dbReference type="InterPro" id="IPR002938">
    <property type="entry name" value="FAD-bd"/>
</dbReference>